<evidence type="ECO:0000256" key="1">
    <source>
        <dbReference type="SAM" id="MobiDB-lite"/>
    </source>
</evidence>
<keyword evidence="2" id="KW-1133">Transmembrane helix</keyword>
<keyword evidence="2" id="KW-0472">Membrane</keyword>
<protein>
    <submittedName>
        <fullName evidence="3">Uncharacterized protein</fullName>
    </submittedName>
</protein>
<proteinExistence type="predicted"/>
<dbReference type="Proteomes" id="UP000237222">
    <property type="component" value="Unassembled WGS sequence"/>
</dbReference>
<sequence>MIDLSDYRLAWQVYLSVGLVAAVIWCMLLRRLSVPVLKYWLMIAGIVFLFLPVRHPDMTDLWVPSAGAAVLTIFTDGLEAAVPMLLAMAIAQIAALAAGVLLPYVFTNSAGNSKKSTSNKVVSQRAEPDIGLD</sequence>
<evidence type="ECO:0000313" key="4">
    <source>
        <dbReference type="Proteomes" id="UP000237222"/>
    </source>
</evidence>
<feature type="transmembrane region" description="Helical" evidence="2">
    <location>
        <begin position="36"/>
        <end position="53"/>
    </location>
</feature>
<feature type="compositionally biased region" description="Low complexity" evidence="1">
    <location>
        <begin position="112"/>
        <end position="123"/>
    </location>
</feature>
<name>A0A2S4HH65_9GAMM</name>
<feature type="transmembrane region" description="Helical" evidence="2">
    <location>
        <begin position="12"/>
        <end position="29"/>
    </location>
</feature>
<reference evidence="3 4" key="1">
    <citation type="submission" date="2018-01" db="EMBL/GenBank/DDBJ databases">
        <authorList>
            <person name="Yu X.-D."/>
        </authorList>
    </citation>
    <scope>NUCLEOTIDE SEQUENCE [LARGE SCALE GENOMIC DNA]</scope>
    <source>
        <strain evidence="3 4">ZX-21</strain>
    </source>
</reference>
<organism evidence="3 4">
    <name type="scientific">Zhongshania marina</name>
    <dbReference type="NCBI Taxonomy" id="2304603"/>
    <lineage>
        <taxon>Bacteria</taxon>
        <taxon>Pseudomonadati</taxon>
        <taxon>Pseudomonadota</taxon>
        <taxon>Gammaproteobacteria</taxon>
        <taxon>Cellvibrionales</taxon>
        <taxon>Spongiibacteraceae</taxon>
        <taxon>Zhongshania</taxon>
    </lineage>
</organism>
<comment type="caution">
    <text evidence="3">The sequence shown here is derived from an EMBL/GenBank/DDBJ whole genome shotgun (WGS) entry which is preliminary data.</text>
</comment>
<feature type="region of interest" description="Disordered" evidence="1">
    <location>
        <begin position="112"/>
        <end position="133"/>
    </location>
</feature>
<dbReference type="EMBL" id="PQGG01000019">
    <property type="protein sequence ID" value="POP53041.1"/>
    <property type="molecule type" value="Genomic_DNA"/>
</dbReference>
<dbReference type="AlphaFoldDB" id="A0A2S4HH65"/>
<dbReference type="OrthoDB" id="5741775at2"/>
<accession>A0A2S4HH65</accession>
<dbReference type="RefSeq" id="WP_103683982.1">
    <property type="nucleotide sequence ID" value="NZ_PQGG01000019.1"/>
</dbReference>
<keyword evidence="2" id="KW-0812">Transmembrane</keyword>
<gene>
    <name evidence="3" type="ORF">C0068_08080</name>
</gene>
<evidence type="ECO:0000313" key="3">
    <source>
        <dbReference type="EMBL" id="POP53041.1"/>
    </source>
</evidence>
<feature type="transmembrane region" description="Helical" evidence="2">
    <location>
        <begin position="84"/>
        <end position="106"/>
    </location>
</feature>
<evidence type="ECO:0000256" key="2">
    <source>
        <dbReference type="SAM" id="Phobius"/>
    </source>
</evidence>